<name>A0AAW2D660_9ROSI</name>
<evidence type="ECO:0000313" key="2">
    <source>
        <dbReference type="Proteomes" id="UP001459277"/>
    </source>
</evidence>
<accession>A0AAW2D660</accession>
<dbReference type="AlphaFoldDB" id="A0AAW2D660"/>
<organism evidence="1 2">
    <name type="scientific">Lithocarpus litseifolius</name>
    <dbReference type="NCBI Taxonomy" id="425828"/>
    <lineage>
        <taxon>Eukaryota</taxon>
        <taxon>Viridiplantae</taxon>
        <taxon>Streptophyta</taxon>
        <taxon>Embryophyta</taxon>
        <taxon>Tracheophyta</taxon>
        <taxon>Spermatophyta</taxon>
        <taxon>Magnoliopsida</taxon>
        <taxon>eudicotyledons</taxon>
        <taxon>Gunneridae</taxon>
        <taxon>Pentapetalae</taxon>
        <taxon>rosids</taxon>
        <taxon>fabids</taxon>
        <taxon>Fagales</taxon>
        <taxon>Fagaceae</taxon>
        <taxon>Lithocarpus</taxon>
    </lineage>
</organism>
<keyword evidence="2" id="KW-1185">Reference proteome</keyword>
<dbReference type="EMBL" id="JAZDWU010000004">
    <property type="protein sequence ID" value="KAL0005188.1"/>
    <property type="molecule type" value="Genomic_DNA"/>
</dbReference>
<comment type="caution">
    <text evidence="1">The sequence shown here is derived from an EMBL/GenBank/DDBJ whole genome shotgun (WGS) entry which is preliminary data.</text>
</comment>
<protein>
    <submittedName>
        <fullName evidence="1">Uncharacterized protein</fullName>
    </submittedName>
</protein>
<gene>
    <name evidence="1" type="ORF">SO802_012749</name>
</gene>
<feature type="non-terminal residue" evidence="1">
    <location>
        <position position="1"/>
    </location>
</feature>
<dbReference type="Proteomes" id="UP001459277">
    <property type="component" value="Unassembled WGS sequence"/>
</dbReference>
<evidence type="ECO:0000313" key="1">
    <source>
        <dbReference type="EMBL" id="KAL0005188.1"/>
    </source>
</evidence>
<proteinExistence type="predicted"/>
<reference evidence="1 2" key="1">
    <citation type="submission" date="2024-01" db="EMBL/GenBank/DDBJ databases">
        <title>A telomere-to-telomere, gap-free genome of sweet tea (Lithocarpus litseifolius).</title>
        <authorList>
            <person name="Zhou J."/>
        </authorList>
    </citation>
    <scope>NUCLEOTIDE SEQUENCE [LARGE SCALE GENOMIC DNA]</scope>
    <source>
        <strain evidence="1">Zhou-2022a</strain>
        <tissue evidence="1">Leaf</tissue>
    </source>
</reference>
<sequence length="81" mass="9303">YFYFWDESVVTSISNTTEEESSKLYNKGMGRVHHVLRNKLQPRWDIITPQDKSGGACVQWLVPLDTMQCGHVFTIGHAFIS</sequence>